<sequence>LLNGIGDGIVIDTMCELFRLPPLMACNKVQQLSRSITESRRLRGWIQYCLQTNPMKAVRTQLPEVEAILLKVLWRVKTKYSA</sequence>
<reference evidence="1" key="1">
    <citation type="submission" date="2020-08" db="EMBL/GenBank/DDBJ databases">
        <title>Multicomponent nature underlies the extraordinary mechanical properties of spider dragline silk.</title>
        <authorList>
            <person name="Kono N."/>
            <person name="Nakamura H."/>
            <person name="Mori M."/>
            <person name="Yoshida Y."/>
            <person name="Ohtoshi R."/>
            <person name="Malay A.D."/>
            <person name="Moran D.A.P."/>
            <person name="Tomita M."/>
            <person name="Numata K."/>
            <person name="Arakawa K."/>
        </authorList>
    </citation>
    <scope>NUCLEOTIDE SEQUENCE</scope>
</reference>
<dbReference type="EMBL" id="BMAW01063928">
    <property type="protein sequence ID" value="GFT42526.1"/>
    <property type="molecule type" value="Genomic_DNA"/>
</dbReference>
<accession>A0A8X6P172</accession>
<dbReference type="Proteomes" id="UP000887013">
    <property type="component" value="Unassembled WGS sequence"/>
</dbReference>
<feature type="non-terminal residue" evidence="1">
    <location>
        <position position="1"/>
    </location>
</feature>
<proteinExistence type="predicted"/>
<comment type="caution">
    <text evidence="1">The sequence shown here is derived from an EMBL/GenBank/DDBJ whole genome shotgun (WGS) entry which is preliminary data.</text>
</comment>
<keyword evidence="2" id="KW-1185">Reference proteome</keyword>
<protein>
    <submittedName>
        <fullName evidence="1">Uncharacterized protein</fullName>
    </submittedName>
</protein>
<organism evidence="1 2">
    <name type="scientific">Nephila pilipes</name>
    <name type="common">Giant wood spider</name>
    <name type="synonym">Nephila maculata</name>
    <dbReference type="NCBI Taxonomy" id="299642"/>
    <lineage>
        <taxon>Eukaryota</taxon>
        <taxon>Metazoa</taxon>
        <taxon>Ecdysozoa</taxon>
        <taxon>Arthropoda</taxon>
        <taxon>Chelicerata</taxon>
        <taxon>Arachnida</taxon>
        <taxon>Araneae</taxon>
        <taxon>Araneomorphae</taxon>
        <taxon>Entelegynae</taxon>
        <taxon>Araneoidea</taxon>
        <taxon>Nephilidae</taxon>
        <taxon>Nephila</taxon>
    </lineage>
</organism>
<gene>
    <name evidence="1" type="ORF">NPIL_234921</name>
</gene>
<dbReference type="AlphaFoldDB" id="A0A8X6P172"/>
<evidence type="ECO:0000313" key="2">
    <source>
        <dbReference type="Proteomes" id="UP000887013"/>
    </source>
</evidence>
<name>A0A8X6P172_NEPPI</name>
<evidence type="ECO:0000313" key="1">
    <source>
        <dbReference type="EMBL" id="GFT42526.1"/>
    </source>
</evidence>